<evidence type="ECO:0000256" key="5">
    <source>
        <dbReference type="ARBA" id="ARBA00022786"/>
    </source>
</evidence>
<feature type="compositionally biased region" description="Polar residues" evidence="6">
    <location>
        <begin position="39"/>
        <end position="56"/>
    </location>
</feature>
<dbReference type="Proteomes" id="UP000694392">
    <property type="component" value="Unplaced"/>
</dbReference>
<keyword evidence="4" id="KW-0677">Repeat</keyword>
<dbReference type="GO" id="GO:0005737">
    <property type="term" value="C:cytoplasm"/>
    <property type="evidence" value="ECO:0007669"/>
    <property type="project" value="Ensembl"/>
</dbReference>
<dbReference type="GO" id="GO:0042802">
    <property type="term" value="F:identical protein binding"/>
    <property type="evidence" value="ECO:0007669"/>
    <property type="project" value="Ensembl"/>
</dbReference>
<dbReference type="InterPro" id="IPR026137">
    <property type="entry name" value="Leu_rpt_41"/>
</dbReference>
<proteinExistence type="predicted"/>
<dbReference type="GO" id="GO:0005634">
    <property type="term" value="C:nucleus"/>
    <property type="evidence" value="ECO:0007669"/>
    <property type="project" value="Ensembl"/>
</dbReference>
<dbReference type="GeneTree" id="ENSGT00390000015908"/>
<evidence type="ECO:0000313" key="7">
    <source>
        <dbReference type="Ensembl" id="ENSSPUP00000011108.1"/>
    </source>
</evidence>
<keyword evidence="8" id="KW-1185">Reference proteome</keyword>
<feature type="compositionally biased region" description="Basic and acidic residues" evidence="6">
    <location>
        <begin position="149"/>
        <end position="159"/>
    </location>
</feature>
<gene>
    <name evidence="7" type="primary">LRRC41</name>
</gene>
<organism evidence="7 8">
    <name type="scientific">Sphenodon punctatus</name>
    <name type="common">Tuatara</name>
    <name type="synonym">Hatteria punctata</name>
    <dbReference type="NCBI Taxonomy" id="8508"/>
    <lineage>
        <taxon>Eukaryota</taxon>
        <taxon>Metazoa</taxon>
        <taxon>Chordata</taxon>
        <taxon>Craniata</taxon>
        <taxon>Vertebrata</taxon>
        <taxon>Euteleostomi</taxon>
        <taxon>Lepidosauria</taxon>
        <taxon>Sphenodontia</taxon>
        <taxon>Sphenodontidae</taxon>
        <taxon>Sphenodon</taxon>
    </lineage>
</organism>
<evidence type="ECO:0000256" key="6">
    <source>
        <dbReference type="SAM" id="MobiDB-lite"/>
    </source>
</evidence>
<feature type="region of interest" description="Disordered" evidence="6">
    <location>
        <begin position="15"/>
        <end position="130"/>
    </location>
</feature>
<keyword evidence="2" id="KW-0597">Phosphoprotein</keyword>
<dbReference type="PANTHER" id="PTHR15354">
    <property type="entry name" value="MUF1"/>
    <property type="match status" value="1"/>
</dbReference>
<dbReference type="SUPFAM" id="SSF52047">
    <property type="entry name" value="RNI-like"/>
    <property type="match status" value="1"/>
</dbReference>
<dbReference type="AlphaFoldDB" id="A0A8D0GUW7"/>
<dbReference type="Ensembl" id="ENSSPUT00000011841.1">
    <property type="protein sequence ID" value="ENSSPUP00000011108.1"/>
    <property type="gene ID" value="ENSSPUG00000008537.1"/>
</dbReference>
<protein>
    <recommendedName>
        <fullName evidence="1">Leucine-rich repeat-containing protein 41</fullName>
    </recommendedName>
</protein>
<evidence type="ECO:0000256" key="3">
    <source>
        <dbReference type="ARBA" id="ARBA00022614"/>
    </source>
</evidence>
<evidence type="ECO:0000256" key="4">
    <source>
        <dbReference type="ARBA" id="ARBA00022737"/>
    </source>
</evidence>
<dbReference type="OMA" id="TRHEDIP"/>
<evidence type="ECO:0000313" key="8">
    <source>
        <dbReference type="Proteomes" id="UP000694392"/>
    </source>
</evidence>
<reference evidence="7" key="2">
    <citation type="submission" date="2025-09" db="UniProtKB">
        <authorList>
            <consortium name="Ensembl"/>
        </authorList>
    </citation>
    <scope>IDENTIFICATION</scope>
</reference>
<dbReference type="PANTHER" id="PTHR15354:SF1">
    <property type="entry name" value="LEUCINE-RICH REPEAT-CONTAINING PROTEIN 41"/>
    <property type="match status" value="1"/>
</dbReference>
<keyword evidence="5" id="KW-0833">Ubl conjugation pathway</keyword>
<reference evidence="7" key="1">
    <citation type="submission" date="2025-08" db="UniProtKB">
        <authorList>
            <consortium name="Ensembl"/>
        </authorList>
    </citation>
    <scope>IDENTIFICATION</scope>
</reference>
<feature type="compositionally biased region" description="Basic and acidic residues" evidence="6">
    <location>
        <begin position="70"/>
        <end position="85"/>
    </location>
</feature>
<sequence length="541" mass="60391">MLGSHDSRCSLCRVQSATQHPVENETDQDLKVSLKVPQKPNSNSTVSVNLPRNGSESLALPARSGSRSDPCQDARFETEVERDGAGEGSSHPSRQPSLPAGLLPQKRCRRVMDEVGRKRPRRTSRRTRPDPEDLYDFIFAVAREEEELDSHSERQKAHEAGSTAGASPFPVGTSRSERGESDTIPSLQAPGRFRSVSKLELFFVSMTDASWRMLATLLSSWVALEELTLHFNDLGPCLSHLLSGLQSLSRCRDYRLRSLDMNDVFSTVPCAEVIRLFLSAVPQLSALSVGFELEEIRSEGNASSFEDIPETHLEKLAIIFPNERLQTSQLLPALKASRHLQQLSLKNATVSGPQELGLLLRALREWNPNLKRLDFHDINLANREREVLLLLRDSTLQAITFSFCRLFENCSAEFLAEIINAVKRNPTLRLLGLPGNRLGDHRLVALADIFSKDSVSSIYQLDLSSNCIKPDGLLEFAKKLEAHIAQRGEPISCRHLFFSWNHLDKDAGTTREALRRLKTVCSVTSDSWDATQALADFISVM</sequence>
<feature type="region of interest" description="Disordered" evidence="6">
    <location>
        <begin position="148"/>
        <end position="188"/>
    </location>
</feature>
<evidence type="ECO:0000256" key="1">
    <source>
        <dbReference type="ARBA" id="ARBA00014201"/>
    </source>
</evidence>
<dbReference type="InterPro" id="IPR032675">
    <property type="entry name" value="LRR_dom_sf"/>
</dbReference>
<name>A0A8D0GUW7_SPHPU</name>
<evidence type="ECO:0000256" key="2">
    <source>
        <dbReference type="ARBA" id="ARBA00022553"/>
    </source>
</evidence>
<dbReference type="Gene3D" id="3.80.10.10">
    <property type="entry name" value="Ribonuclease Inhibitor"/>
    <property type="match status" value="2"/>
</dbReference>
<accession>A0A8D0GUW7</accession>
<keyword evidence="3" id="KW-0433">Leucine-rich repeat</keyword>